<dbReference type="PANTHER" id="PTHR43065">
    <property type="entry name" value="SENSOR HISTIDINE KINASE"/>
    <property type="match status" value="1"/>
</dbReference>
<evidence type="ECO:0000259" key="15">
    <source>
        <dbReference type="PROSITE" id="PS50113"/>
    </source>
</evidence>
<evidence type="ECO:0000256" key="11">
    <source>
        <dbReference type="ARBA" id="ARBA00023012"/>
    </source>
</evidence>
<accession>A0A5C5YQB8</accession>
<dbReference type="GO" id="GO:0000155">
    <property type="term" value="F:phosphorelay sensor kinase activity"/>
    <property type="evidence" value="ECO:0007669"/>
    <property type="project" value="InterPro"/>
</dbReference>
<dbReference type="CDD" id="cd00082">
    <property type="entry name" value="HisKA"/>
    <property type="match status" value="1"/>
</dbReference>
<dbReference type="SMART" id="SM00387">
    <property type="entry name" value="HATPase_c"/>
    <property type="match status" value="1"/>
</dbReference>
<dbReference type="InterPro" id="IPR035965">
    <property type="entry name" value="PAS-like_dom_sf"/>
</dbReference>
<proteinExistence type="predicted"/>
<reference evidence="16 17" key="1">
    <citation type="submission" date="2019-02" db="EMBL/GenBank/DDBJ databases">
        <title>Deep-cultivation of Planctomycetes and their phenomic and genomic characterization uncovers novel biology.</title>
        <authorList>
            <person name="Wiegand S."/>
            <person name="Jogler M."/>
            <person name="Boedeker C."/>
            <person name="Pinto D."/>
            <person name="Vollmers J."/>
            <person name="Rivas-Marin E."/>
            <person name="Kohn T."/>
            <person name="Peeters S.H."/>
            <person name="Heuer A."/>
            <person name="Rast P."/>
            <person name="Oberbeckmann S."/>
            <person name="Bunk B."/>
            <person name="Jeske O."/>
            <person name="Meyerdierks A."/>
            <person name="Storesund J.E."/>
            <person name="Kallscheuer N."/>
            <person name="Luecker S."/>
            <person name="Lage O.M."/>
            <person name="Pohl T."/>
            <person name="Merkel B.J."/>
            <person name="Hornburger P."/>
            <person name="Mueller R.-W."/>
            <person name="Bruemmer F."/>
            <person name="Labrenz M."/>
            <person name="Spormann A.M."/>
            <person name="Op Den Camp H."/>
            <person name="Overmann J."/>
            <person name="Amann R."/>
            <person name="Jetten M.S.M."/>
            <person name="Mascher T."/>
            <person name="Medema M.H."/>
            <person name="Devos D.P."/>
            <person name="Kaster A.-K."/>
            <person name="Ovreas L."/>
            <person name="Rohde M."/>
            <person name="Galperin M.Y."/>
            <person name="Jogler C."/>
        </authorList>
    </citation>
    <scope>NUCLEOTIDE SEQUENCE [LARGE SCALE GENOMIC DNA]</scope>
    <source>
        <strain evidence="16 17">Pla123a</strain>
    </source>
</reference>
<feature type="domain" description="PAC" evidence="15">
    <location>
        <begin position="327"/>
        <end position="377"/>
    </location>
</feature>
<dbReference type="Pfam" id="PF13675">
    <property type="entry name" value="PilJ"/>
    <property type="match status" value="1"/>
</dbReference>
<evidence type="ECO:0000256" key="10">
    <source>
        <dbReference type="ARBA" id="ARBA00022989"/>
    </source>
</evidence>
<dbReference type="InterPro" id="IPR005467">
    <property type="entry name" value="His_kinase_dom"/>
</dbReference>
<dbReference type="InterPro" id="IPR004358">
    <property type="entry name" value="Sig_transdc_His_kin-like_C"/>
</dbReference>
<dbReference type="EMBL" id="SJPO01000005">
    <property type="protein sequence ID" value="TWT77124.1"/>
    <property type="molecule type" value="Genomic_DNA"/>
</dbReference>
<name>A0A5C5YQB8_9BACT</name>
<dbReference type="Pfam" id="PF02518">
    <property type="entry name" value="HATPase_c"/>
    <property type="match status" value="1"/>
</dbReference>
<dbReference type="CDD" id="cd00130">
    <property type="entry name" value="PAS"/>
    <property type="match status" value="1"/>
</dbReference>
<evidence type="ECO:0000313" key="16">
    <source>
        <dbReference type="EMBL" id="TWT77124.1"/>
    </source>
</evidence>
<dbReference type="GO" id="GO:0006355">
    <property type="term" value="P:regulation of DNA-templated transcription"/>
    <property type="evidence" value="ECO:0007669"/>
    <property type="project" value="InterPro"/>
</dbReference>
<evidence type="ECO:0000259" key="14">
    <source>
        <dbReference type="PROSITE" id="PS50109"/>
    </source>
</evidence>
<feature type="transmembrane region" description="Helical" evidence="13">
    <location>
        <begin position="195"/>
        <end position="217"/>
    </location>
</feature>
<dbReference type="InterPro" id="IPR000014">
    <property type="entry name" value="PAS"/>
</dbReference>
<keyword evidence="10 13" id="KW-1133">Transmembrane helix</keyword>
<protein>
    <recommendedName>
        <fullName evidence="3">histidine kinase</fullName>
        <ecNumber evidence="3">2.7.13.3</ecNumber>
    </recommendedName>
</protein>
<organism evidence="16 17">
    <name type="scientific">Posidoniimonas polymericola</name>
    <dbReference type="NCBI Taxonomy" id="2528002"/>
    <lineage>
        <taxon>Bacteria</taxon>
        <taxon>Pseudomonadati</taxon>
        <taxon>Planctomycetota</taxon>
        <taxon>Planctomycetia</taxon>
        <taxon>Pirellulales</taxon>
        <taxon>Lacipirellulaceae</taxon>
        <taxon>Posidoniimonas</taxon>
    </lineage>
</organism>
<evidence type="ECO:0000256" key="7">
    <source>
        <dbReference type="ARBA" id="ARBA00022741"/>
    </source>
</evidence>
<dbReference type="InterPro" id="IPR003661">
    <property type="entry name" value="HisK_dim/P_dom"/>
</dbReference>
<dbReference type="SMART" id="SM00091">
    <property type="entry name" value="PAS"/>
    <property type="match status" value="1"/>
</dbReference>
<comment type="subcellular location">
    <subcellularLocation>
        <location evidence="2">Membrane</location>
        <topology evidence="2">Multi-pass membrane protein</topology>
    </subcellularLocation>
</comment>
<dbReference type="PROSITE" id="PS50113">
    <property type="entry name" value="PAC"/>
    <property type="match status" value="1"/>
</dbReference>
<dbReference type="InterPro" id="IPR003594">
    <property type="entry name" value="HATPase_dom"/>
</dbReference>
<dbReference type="AlphaFoldDB" id="A0A5C5YQB8"/>
<evidence type="ECO:0000256" key="12">
    <source>
        <dbReference type="ARBA" id="ARBA00023136"/>
    </source>
</evidence>
<comment type="caution">
    <text evidence="16">The sequence shown here is derived from an EMBL/GenBank/DDBJ whole genome shotgun (WGS) entry which is preliminary data.</text>
</comment>
<evidence type="ECO:0000313" key="17">
    <source>
        <dbReference type="Proteomes" id="UP000318478"/>
    </source>
</evidence>
<evidence type="ECO:0000256" key="13">
    <source>
        <dbReference type="SAM" id="Phobius"/>
    </source>
</evidence>
<dbReference type="InterPro" id="IPR013767">
    <property type="entry name" value="PAS_fold"/>
</dbReference>
<evidence type="ECO:0000256" key="5">
    <source>
        <dbReference type="ARBA" id="ARBA00022679"/>
    </source>
</evidence>
<dbReference type="InterPro" id="IPR036890">
    <property type="entry name" value="HATPase_C_sf"/>
</dbReference>
<keyword evidence="17" id="KW-1185">Reference proteome</keyword>
<keyword evidence="12 13" id="KW-0472">Membrane</keyword>
<dbReference type="Proteomes" id="UP000318478">
    <property type="component" value="Unassembled WGS sequence"/>
</dbReference>
<dbReference type="InterPro" id="IPR036097">
    <property type="entry name" value="HisK_dim/P_sf"/>
</dbReference>
<keyword evidence="11" id="KW-0902">Two-component regulatory system</keyword>
<dbReference type="NCBIfam" id="TIGR00229">
    <property type="entry name" value="sensory_box"/>
    <property type="match status" value="1"/>
</dbReference>
<dbReference type="InterPro" id="IPR029095">
    <property type="entry name" value="NarX-like_N"/>
</dbReference>
<evidence type="ECO:0000256" key="9">
    <source>
        <dbReference type="ARBA" id="ARBA00022840"/>
    </source>
</evidence>
<evidence type="ECO:0000256" key="8">
    <source>
        <dbReference type="ARBA" id="ARBA00022777"/>
    </source>
</evidence>
<dbReference type="OrthoDB" id="236031at2"/>
<dbReference type="SUPFAM" id="SSF47384">
    <property type="entry name" value="Homodimeric domain of signal transducing histidine kinase"/>
    <property type="match status" value="1"/>
</dbReference>
<keyword evidence="4" id="KW-0597">Phosphoprotein</keyword>
<evidence type="ECO:0000256" key="4">
    <source>
        <dbReference type="ARBA" id="ARBA00022553"/>
    </source>
</evidence>
<dbReference type="GO" id="GO:0016020">
    <property type="term" value="C:membrane"/>
    <property type="evidence" value="ECO:0007669"/>
    <property type="project" value="UniProtKB-SubCell"/>
</dbReference>
<dbReference type="EC" id="2.7.13.3" evidence="3"/>
<feature type="domain" description="Histidine kinase" evidence="14">
    <location>
        <begin position="390"/>
        <end position="627"/>
    </location>
</feature>
<dbReference type="PRINTS" id="PR00344">
    <property type="entry name" value="BCTRLSENSOR"/>
</dbReference>
<comment type="catalytic activity">
    <reaction evidence="1">
        <text>ATP + protein L-histidine = ADP + protein N-phospho-L-histidine.</text>
        <dbReference type="EC" id="2.7.13.3"/>
    </reaction>
</comment>
<evidence type="ECO:0000256" key="3">
    <source>
        <dbReference type="ARBA" id="ARBA00012438"/>
    </source>
</evidence>
<dbReference type="PANTHER" id="PTHR43065:SF46">
    <property type="entry name" value="C4-DICARBOXYLATE TRANSPORT SENSOR PROTEIN DCTB"/>
    <property type="match status" value="1"/>
</dbReference>
<evidence type="ECO:0000256" key="2">
    <source>
        <dbReference type="ARBA" id="ARBA00004141"/>
    </source>
</evidence>
<dbReference type="Gene3D" id="3.30.565.10">
    <property type="entry name" value="Histidine kinase-like ATPase, C-terminal domain"/>
    <property type="match status" value="1"/>
</dbReference>
<dbReference type="PROSITE" id="PS50109">
    <property type="entry name" value="HIS_KIN"/>
    <property type="match status" value="1"/>
</dbReference>
<dbReference type="InterPro" id="IPR000700">
    <property type="entry name" value="PAS-assoc_C"/>
</dbReference>
<dbReference type="Gene3D" id="3.30.450.20">
    <property type="entry name" value="PAS domain"/>
    <property type="match status" value="1"/>
</dbReference>
<evidence type="ECO:0000256" key="6">
    <source>
        <dbReference type="ARBA" id="ARBA00022692"/>
    </source>
</evidence>
<evidence type="ECO:0000256" key="1">
    <source>
        <dbReference type="ARBA" id="ARBA00000085"/>
    </source>
</evidence>
<keyword evidence="9" id="KW-0067">ATP-binding</keyword>
<keyword evidence="7" id="KW-0547">Nucleotide-binding</keyword>
<keyword evidence="6 13" id="KW-0812">Transmembrane</keyword>
<keyword evidence="5 16" id="KW-0808">Transferase</keyword>
<dbReference type="SUPFAM" id="SSF55874">
    <property type="entry name" value="ATPase domain of HSP90 chaperone/DNA topoisomerase II/histidine kinase"/>
    <property type="match status" value="1"/>
</dbReference>
<dbReference type="Pfam" id="PF00989">
    <property type="entry name" value="PAS"/>
    <property type="match status" value="1"/>
</dbReference>
<dbReference type="Gene3D" id="1.10.287.130">
    <property type="match status" value="1"/>
</dbReference>
<dbReference type="SMART" id="SM00388">
    <property type="entry name" value="HisKA"/>
    <property type="match status" value="1"/>
</dbReference>
<dbReference type="SUPFAM" id="SSF55785">
    <property type="entry name" value="PYP-like sensor domain (PAS domain)"/>
    <property type="match status" value="1"/>
</dbReference>
<gene>
    <name evidence="16" type="primary">fixL_2</name>
    <name evidence="16" type="ORF">Pla123a_25550</name>
</gene>
<sequence length="649" mass="70080">MAEPLPQTADKGAQIRRKLTARTLVALAVSGGILLAEQLHTYQGLRHRLVDAELINSFGRQRMLSQRIAKHLYALRDANSTAPQLLDDLSRTQAEFDAGHQRLLDWIPEEEDPTRRMELERMAAQLTPIADKINNAVGAMTDRGGDAAEATPIDNELAGLIASCDEFCAMMEEVTGGQSTHLQANLGADAWTRTILQVSLLGGLAVLLIMLVIPTIAHAAESHRKLADELANSLVQQAKQEKLASEIRRMSALDHAVLETAADSIVVIDKTGTILSANGAAHRTFVAEPGSLVGSNVARLMPEPHAGNHDGYVRHHLDTGEKRIIGTTRELVARRLNGEAFPMELSVASTIVDGDVYFTGFVRDISERKRLELRLLQSEKLSSVGRLAAGIAHEMNTPLQFISVNTKFLQESLEALVKGPRRPIGEPARPSIDTDFCTMLECIDENIEGVTRLVDIVRSMQEFSHPGDLRNSSFDLNHCVESVLKISRNRWKHVACLDLRLGKDLPPCEGSSNEIGQVILNLIVNAADAIAEQRGVDPAELGSITIRTTQEGGNLLLEVGDDGPGIPADVLPQIFEPFFTTKPVGAGTGQGLAIAYDIVVNKHGGALDAESAVGAGCWFTVTLPVSRPDPAVQEVDSLVSPAAPETTAP</sequence>
<keyword evidence="8" id="KW-0418">Kinase</keyword>
<dbReference type="RefSeq" id="WP_146587437.1">
    <property type="nucleotide sequence ID" value="NZ_SJPO01000005.1"/>
</dbReference>
<dbReference type="GO" id="GO:0005524">
    <property type="term" value="F:ATP binding"/>
    <property type="evidence" value="ECO:0007669"/>
    <property type="project" value="UniProtKB-KW"/>
</dbReference>